<evidence type="ECO:0000256" key="5">
    <source>
        <dbReference type="SAM" id="Phobius"/>
    </source>
</evidence>
<keyword evidence="8" id="KW-1185">Reference proteome</keyword>
<evidence type="ECO:0000256" key="4">
    <source>
        <dbReference type="ARBA" id="ARBA00023136"/>
    </source>
</evidence>
<dbReference type="InterPro" id="IPR006694">
    <property type="entry name" value="Fatty_acid_hydroxylase"/>
</dbReference>
<keyword evidence="2 5" id="KW-0812">Transmembrane</keyword>
<evidence type="ECO:0000259" key="6">
    <source>
        <dbReference type="Pfam" id="PF04116"/>
    </source>
</evidence>
<proteinExistence type="predicted"/>
<organism evidence="7 8">
    <name type="scientific">Caulobacter segnis</name>
    <dbReference type="NCBI Taxonomy" id="88688"/>
    <lineage>
        <taxon>Bacteria</taxon>
        <taxon>Pseudomonadati</taxon>
        <taxon>Pseudomonadota</taxon>
        <taxon>Alphaproteobacteria</taxon>
        <taxon>Caulobacterales</taxon>
        <taxon>Caulobacteraceae</taxon>
        <taxon>Caulobacter</taxon>
    </lineage>
</organism>
<evidence type="ECO:0000256" key="3">
    <source>
        <dbReference type="ARBA" id="ARBA00022989"/>
    </source>
</evidence>
<dbReference type="Proteomes" id="UP001057520">
    <property type="component" value="Chromosome"/>
</dbReference>
<accession>A0ABY4ZMC2</accession>
<feature type="domain" description="Fatty acid hydroxylase" evidence="6">
    <location>
        <begin position="106"/>
        <end position="240"/>
    </location>
</feature>
<feature type="transmembrane region" description="Helical" evidence="5">
    <location>
        <begin position="99"/>
        <end position="118"/>
    </location>
</feature>
<feature type="transmembrane region" description="Helical" evidence="5">
    <location>
        <begin position="20"/>
        <end position="44"/>
    </location>
</feature>
<reference evidence="7 8" key="1">
    <citation type="submission" date="2022-04" db="EMBL/GenBank/DDBJ databases">
        <title>Genome sequence of soybean root-associated Caulobacter segnis RL271.</title>
        <authorList>
            <person name="Longley R."/>
            <person name="Bonito G."/>
            <person name="Trigodet F."/>
            <person name="Crosson S."/>
            <person name="Fiebig A."/>
        </authorList>
    </citation>
    <scope>NUCLEOTIDE SEQUENCE [LARGE SCALE GENOMIC DNA]</scope>
    <source>
        <strain evidence="7 8">RL271</strain>
    </source>
</reference>
<dbReference type="Pfam" id="PF04116">
    <property type="entry name" value="FA_hydroxylase"/>
    <property type="match status" value="1"/>
</dbReference>
<evidence type="ECO:0000313" key="7">
    <source>
        <dbReference type="EMBL" id="USQ93856.1"/>
    </source>
</evidence>
<gene>
    <name evidence="7" type="ORF">MZV50_14645</name>
</gene>
<protein>
    <submittedName>
        <fullName evidence="7">Sterol desaturase family protein</fullName>
    </submittedName>
</protein>
<dbReference type="InterPro" id="IPR050307">
    <property type="entry name" value="Sterol_Desaturase_Related"/>
</dbReference>
<dbReference type="EMBL" id="CP096040">
    <property type="protein sequence ID" value="USQ93856.1"/>
    <property type="molecule type" value="Genomic_DNA"/>
</dbReference>
<feature type="transmembrane region" description="Helical" evidence="5">
    <location>
        <begin position="65"/>
        <end position="87"/>
    </location>
</feature>
<dbReference type="PANTHER" id="PTHR11863">
    <property type="entry name" value="STEROL DESATURASE"/>
    <property type="match status" value="1"/>
</dbReference>
<evidence type="ECO:0000256" key="1">
    <source>
        <dbReference type="ARBA" id="ARBA00004370"/>
    </source>
</evidence>
<comment type="subcellular location">
    <subcellularLocation>
        <location evidence="1">Membrane</location>
    </subcellularLocation>
</comment>
<sequence length="274" mass="31617">MLDTLIPFAHNWLGAMQVDVTRYVIFSVGVWLALWVVLAAPLAGRKIRDSRPAARQLLIEFLTSIRSIAIFSTVGLLTFALFRAGWLPGPYIAKGWGPVWFWTSLVLMIVAHDAWFYWTHRLIHDRRLFRRFHRRHHRSNNPSPFTAYSFDLGEAFINGVFVPLWMILVPTQWPVVGLFMLHQIVRNTIGHSGYELFPARKDGRPLIPWLTTVTHHDLHHAQAGWNYGLYFTWWDKLMATENPNYLKRFAEVTAKTQKGGKGRKLETTSSPSPA</sequence>
<keyword evidence="4 5" id="KW-0472">Membrane</keyword>
<evidence type="ECO:0000313" key="8">
    <source>
        <dbReference type="Proteomes" id="UP001057520"/>
    </source>
</evidence>
<keyword evidence="3 5" id="KW-1133">Transmembrane helix</keyword>
<name>A0ABY4ZMC2_9CAUL</name>
<evidence type="ECO:0000256" key="2">
    <source>
        <dbReference type="ARBA" id="ARBA00022692"/>
    </source>
</evidence>